<protein>
    <submittedName>
        <fullName evidence="2">Uncharacterized protein</fullName>
    </submittedName>
</protein>
<name>A0A914RX26_PAREQ</name>
<reference evidence="2" key="1">
    <citation type="submission" date="2022-11" db="UniProtKB">
        <authorList>
            <consortium name="WormBaseParasite"/>
        </authorList>
    </citation>
    <scope>IDENTIFICATION</scope>
</reference>
<dbReference type="WBParaSite" id="PEQ_0001088801-mRNA-1">
    <property type="protein sequence ID" value="PEQ_0001088801-mRNA-1"/>
    <property type="gene ID" value="PEQ_0001088801"/>
</dbReference>
<dbReference type="AlphaFoldDB" id="A0A914RX26"/>
<proteinExistence type="predicted"/>
<accession>A0A914RX26</accession>
<dbReference type="Proteomes" id="UP000887564">
    <property type="component" value="Unplaced"/>
</dbReference>
<evidence type="ECO:0000313" key="1">
    <source>
        <dbReference type="Proteomes" id="UP000887564"/>
    </source>
</evidence>
<sequence>MQQQKKLSVSGALCSLVGEIGELRRENRKLRNRLSAVSGRPS</sequence>
<organism evidence="1 2">
    <name type="scientific">Parascaris equorum</name>
    <name type="common">Equine roundworm</name>
    <dbReference type="NCBI Taxonomy" id="6256"/>
    <lineage>
        <taxon>Eukaryota</taxon>
        <taxon>Metazoa</taxon>
        <taxon>Ecdysozoa</taxon>
        <taxon>Nematoda</taxon>
        <taxon>Chromadorea</taxon>
        <taxon>Rhabditida</taxon>
        <taxon>Spirurina</taxon>
        <taxon>Ascaridomorpha</taxon>
        <taxon>Ascaridoidea</taxon>
        <taxon>Ascarididae</taxon>
        <taxon>Parascaris</taxon>
    </lineage>
</organism>
<evidence type="ECO:0000313" key="2">
    <source>
        <dbReference type="WBParaSite" id="PEQ_0001088801-mRNA-1"/>
    </source>
</evidence>
<keyword evidence="1" id="KW-1185">Reference proteome</keyword>